<proteinExistence type="predicted"/>
<dbReference type="Proteomes" id="UP000184041">
    <property type="component" value="Unassembled WGS sequence"/>
</dbReference>
<dbReference type="Pfam" id="PF01368">
    <property type="entry name" value="DHH"/>
    <property type="match status" value="1"/>
</dbReference>
<dbReference type="EMBL" id="FQUS01000023">
    <property type="protein sequence ID" value="SHG27944.1"/>
    <property type="molecule type" value="Genomic_DNA"/>
</dbReference>
<sequence>MFEELIRKLKQYRTVGVYSHIRPDGDCIGAQVATCLWLKKNGIKAYAFNDDAVPLNLKWLAEYFPIQQPSEKLLKKCDAYVVLDGNSPKRFGSYSDYIQDDPKPTYMVDHHPDPHDGFEFSISVEKASSTCELIFHLFLQNDVTQVDEQVGKALYTGILTDTGSLQYDSVTPETMNIASELLRLGEFRPNEVAEKVFSNKSLNQLHLLSRAMGTIELFEDNQIAIMYVTEEMLQETNTTNDDCEGFVAYPLSVRGIKAAILFKALGDGVKMSLRSKSDDVDVNKWAREIGGGGHKKASGAWHPGPLEETIKEIVEIGSKQLVSIDKS</sequence>
<gene>
    <name evidence="3" type="ORF">SAMN05443144_12355</name>
</gene>
<feature type="domain" description="DHHA1" evidence="2">
    <location>
        <begin position="223"/>
        <end position="315"/>
    </location>
</feature>
<dbReference type="PANTHER" id="PTHR47618:SF1">
    <property type="entry name" value="BIFUNCTIONAL OLIGORIBONUCLEASE AND PAP PHOSPHATASE NRNA"/>
    <property type="match status" value="1"/>
</dbReference>
<keyword evidence="4" id="KW-1185">Reference proteome</keyword>
<dbReference type="InterPro" id="IPR003156">
    <property type="entry name" value="DHHA1_dom"/>
</dbReference>
<dbReference type="GO" id="GO:0003676">
    <property type="term" value="F:nucleic acid binding"/>
    <property type="evidence" value="ECO:0007669"/>
    <property type="project" value="InterPro"/>
</dbReference>
<organism evidence="3 4">
    <name type="scientific">Fodinibius roseus</name>
    <dbReference type="NCBI Taxonomy" id="1194090"/>
    <lineage>
        <taxon>Bacteria</taxon>
        <taxon>Pseudomonadati</taxon>
        <taxon>Balneolota</taxon>
        <taxon>Balneolia</taxon>
        <taxon>Balneolales</taxon>
        <taxon>Balneolaceae</taxon>
        <taxon>Fodinibius</taxon>
    </lineage>
</organism>
<name>A0A1M5IHV0_9BACT</name>
<dbReference type="Gene3D" id="3.90.1640.10">
    <property type="entry name" value="inorganic pyrophosphatase (n-terminal core)"/>
    <property type="match status" value="1"/>
</dbReference>
<dbReference type="STRING" id="1194090.SAMN05443144_12355"/>
<feature type="domain" description="DDH" evidence="1">
    <location>
        <begin position="15"/>
        <end position="158"/>
    </location>
</feature>
<evidence type="ECO:0000313" key="4">
    <source>
        <dbReference type="Proteomes" id="UP000184041"/>
    </source>
</evidence>
<dbReference type="Gene3D" id="3.10.310.30">
    <property type="match status" value="1"/>
</dbReference>
<dbReference type="InterPro" id="IPR038763">
    <property type="entry name" value="DHH_sf"/>
</dbReference>
<protein>
    <submittedName>
        <fullName evidence="3">Phosphoesterase RecJ domain-containing protein</fullName>
    </submittedName>
</protein>
<evidence type="ECO:0000259" key="1">
    <source>
        <dbReference type="Pfam" id="PF01368"/>
    </source>
</evidence>
<dbReference type="RefSeq" id="WP_073067439.1">
    <property type="nucleotide sequence ID" value="NZ_FQUS01000023.1"/>
</dbReference>
<dbReference type="PANTHER" id="PTHR47618">
    <property type="entry name" value="BIFUNCTIONAL OLIGORIBONUCLEASE AND PAP PHOSPHATASE NRNA"/>
    <property type="match status" value="1"/>
</dbReference>
<dbReference type="SUPFAM" id="SSF64182">
    <property type="entry name" value="DHH phosphoesterases"/>
    <property type="match status" value="1"/>
</dbReference>
<dbReference type="Pfam" id="PF02272">
    <property type="entry name" value="DHHA1"/>
    <property type="match status" value="1"/>
</dbReference>
<reference evidence="3 4" key="1">
    <citation type="submission" date="2016-11" db="EMBL/GenBank/DDBJ databases">
        <authorList>
            <person name="Jaros S."/>
            <person name="Januszkiewicz K."/>
            <person name="Wedrychowicz H."/>
        </authorList>
    </citation>
    <scope>NUCLEOTIDE SEQUENCE [LARGE SCALE GENOMIC DNA]</scope>
    <source>
        <strain evidence="3 4">DSM 21986</strain>
    </source>
</reference>
<dbReference type="InterPro" id="IPR051319">
    <property type="entry name" value="Oligoribo/pAp-PDE_c-di-AMP_PDE"/>
</dbReference>
<evidence type="ECO:0000313" key="3">
    <source>
        <dbReference type="EMBL" id="SHG27944.1"/>
    </source>
</evidence>
<dbReference type="AlphaFoldDB" id="A0A1M5IHV0"/>
<dbReference type="OrthoDB" id="9803668at2"/>
<dbReference type="InterPro" id="IPR001667">
    <property type="entry name" value="DDH_dom"/>
</dbReference>
<evidence type="ECO:0000259" key="2">
    <source>
        <dbReference type="Pfam" id="PF02272"/>
    </source>
</evidence>
<accession>A0A1M5IHV0</accession>